<dbReference type="Gene3D" id="3.10.20.90">
    <property type="entry name" value="Phosphatidylinositol 3-kinase Catalytic Subunit, Chain A, domain 1"/>
    <property type="match status" value="1"/>
</dbReference>
<feature type="region of interest" description="Disordered" evidence="7">
    <location>
        <begin position="247"/>
        <end position="282"/>
    </location>
</feature>
<feature type="compositionally biased region" description="Basic and acidic residues" evidence="7">
    <location>
        <begin position="270"/>
        <end position="282"/>
    </location>
</feature>
<evidence type="ECO:0000256" key="3">
    <source>
        <dbReference type="ARBA" id="ARBA00022728"/>
    </source>
</evidence>
<dbReference type="GO" id="GO:0000381">
    <property type="term" value="P:regulation of alternative mRNA splicing, via spliceosome"/>
    <property type="evidence" value="ECO:0007669"/>
    <property type="project" value="TreeGrafter"/>
</dbReference>
<dbReference type="GO" id="GO:0045292">
    <property type="term" value="P:mRNA cis splicing, via spliceosome"/>
    <property type="evidence" value="ECO:0007669"/>
    <property type="project" value="InterPro"/>
</dbReference>
<protein>
    <submittedName>
        <fullName evidence="10">Uncharacterized protein</fullName>
    </submittedName>
</protein>
<dbReference type="OrthoDB" id="447637at2759"/>
<feature type="region of interest" description="Disordered" evidence="7">
    <location>
        <begin position="588"/>
        <end position="620"/>
    </location>
</feature>
<gene>
    <name evidence="10" type="ORF">D9756_001850</name>
</gene>
<evidence type="ECO:0000256" key="7">
    <source>
        <dbReference type="SAM" id="MobiDB-lite"/>
    </source>
</evidence>
<dbReference type="GO" id="GO:0071004">
    <property type="term" value="C:U2-type prespliceosome"/>
    <property type="evidence" value="ECO:0007669"/>
    <property type="project" value="TreeGrafter"/>
</dbReference>
<dbReference type="SUPFAM" id="SSF54236">
    <property type="entry name" value="Ubiquitin-like"/>
    <property type="match status" value="1"/>
</dbReference>
<evidence type="ECO:0000259" key="9">
    <source>
        <dbReference type="PROSITE" id="PS50128"/>
    </source>
</evidence>
<dbReference type="SUPFAM" id="SSF109905">
    <property type="entry name" value="Surp module (SWAP domain)"/>
    <property type="match status" value="2"/>
</dbReference>
<evidence type="ECO:0000256" key="6">
    <source>
        <dbReference type="ARBA" id="ARBA00023242"/>
    </source>
</evidence>
<keyword evidence="5" id="KW-0508">mRNA splicing</keyword>
<dbReference type="Pfam" id="PF00240">
    <property type="entry name" value="ubiquitin"/>
    <property type="match status" value="1"/>
</dbReference>
<dbReference type="GO" id="GO:0005686">
    <property type="term" value="C:U2 snRNP"/>
    <property type="evidence" value="ECO:0007669"/>
    <property type="project" value="TreeGrafter"/>
</dbReference>
<dbReference type="SMART" id="SM00648">
    <property type="entry name" value="SWAP"/>
    <property type="match status" value="2"/>
</dbReference>
<feature type="compositionally biased region" description="Basic and acidic residues" evidence="7">
    <location>
        <begin position="247"/>
        <end position="262"/>
    </location>
</feature>
<accession>A0A8H5LHV7</accession>
<keyword evidence="4" id="KW-0677">Repeat</keyword>
<evidence type="ECO:0000313" key="11">
    <source>
        <dbReference type="Proteomes" id="UP000559027"/>
    </source>
</evidence>
<keyword evidence="3" id="KW-0747">Spliceosome</keyword>
<dbReference type="InterPro" id="IPR029071">
    <property type="entry name" value="Ubiquitin-like_domsf"/>
</dbReference>
<dbReference type="InterPro" id="IPR000061">
    <property type="entry name" value="Surp"/>
</dbReference>
<sequence length="821" mass="90258">MPSRASPAQYFAPNHNAAADAMAQVQLLAPTHIPNGGAPEFHQQNDTPDPQSMGNILRFSSGLILPPPEIKAVIDKTASFVANSQNPPQFEDKIRENQRSDPKFSFLNPIDPYHAYYKHRLDKISRGESLIDDATPTPADTGAATPAGGAGMEVDAVDVGAEPPAPEFTADIPSISAIDLDIMKLTALFTARRGRTFLATLSAREGRNYQFDFLRPTHSLFGFFNRLVEQYSKVLYPQKDMLERLKERSQEGSRWKTLEQARRHAKWQKNKREKDQKRKDDQEAERIAFAEIDWHDYAIVQTIEFTGADATSELPPPMSVQEVENMTLAQKRMAAMIMENTVEEVEAHRARQAEADAAAAAVAQTVGKVTVVDEADEDAAMEESDDEMIEDKRRKDEVDRQRELARAQALQPASGPMKIRTDYVPKIGAKNAKSTMTTCSICGQQIPVDELQEHMRIELLDPKWKEQRDAREARKAQASELQRGANVVSSLKNLARTRVDIFGTETDEERRKREEEEERERQKEREKVVWDGHTASKATTMDKFSTNVNFDEQIAAIHRAKGLGPAEANAIGPGIGPAAIPAPLTSLPPPPASLPAPPIHHPNATVSAGPTPASMRPSSNTPTPVMLPPLHYQGLDAAQPFGYSPPPMTPGANGGGGGVSSHKAALAAANATAQQVQAGMVRTADQMLDGEGSGTPQPEDLIPPAKRQRVAKLPGGTLYPEDHWIDMHPYPISLQVQLPNDTSKPEWKLDGSVVLVPDLPMTLLVSTLRDRIRMVTGSALPASRMRISYQGKMLTNSSTLGSFNLEDEDMLVLSVSEARRR</sequence>
<evidence type="ECO:0000256" key="1">
    <source>
        <dbReference type="ARBA" id="ARBA00004123"/>
    </source>
</evidence>
<feature type="compositionally biased region" description="Polar residues" evidence="7">
    <location>
        <begin position="42"/>
        <end position="54"/>
    </location>
</feature>
<name>A0A8H5LHV7_9AGAR</name>
<evidence type="ECO:0000259" key="8">
    <source>
        <dbReference type="PROSITE" id="PS50053"/>
    </source>
</evidence>
<feature type="compositionally biased region" description="Pro residues" evidence="7">
    <location>
        <begin position="588"/>
        <end position="600"/>
    </location>
</feature>
<feature type="domain" description="SURP motif" evidence="9">
    <location>
        <begin position="182"/>
        <end position="224"/>
    </location>
</feature>
<dbReference type="GO" id="GO:0003723">
    <property type="term" value="F:RNA binding"/>
    <property type="evidence" value="ECO:0007669"/>
    <property type="project" value="InterPro"/>
</dbReference>
<keyword evidence="2" id="KW-0507">mRNA processing</keyword>
<keyword evidence="11" id="KW-1185">Reference proteome</keyword>
<dbReference type="InterPro" id="IPR000626">
    <property type="entry name" value="Ubiquitin-like_dom"/>
</dbReference>
<dbReference type="AlphaFoldDB" id="A0A8H5LHV7"/>
<feature type="domain" description="Ubiquitin-like" evidence="8">
    <location>
        <begin position="732"/>
        <end position="817"/>
    </location>
</feature>
<dbReference type="InterPro" id="IPR035967">
    <property type="entry name" value="SWAP/Surp_sf"/>
</dbReference>
<keyword evidence="6" id="KW-0539">Nucleus</keyword>
<dbReference type="Pfam" id="PF12230">
    <property type="entry name" value="PRP21_like_P"/>
    <property type="match status" value="1"/>
</dbReference>
<reference evidence="10 11" key="1">
    <citation type="journal article" date="2020" name="ISME J.">
        <title>Uncovering the hidden diversity of litter-decomposition mechanisms in mushroom-forming fungi.</title>
        <authorList>
            <person name="Floudas D."/>
            <person name="Bentzer J."/>
            <person name="Ahren D."/>
            <person name="Johansson T."/>
            <person name="Persson P."/>
            <person name="Tunlid A."/>
        </authorList>
    </citation>
    <scope>NUCLEOTIDE SEQUENCE [LARGE SCALE GENOMIC DNA]</scope>
    <source>
        <strain evidence="10 11">CBS 146.42</strain>
    </source>
</reference>
<dbReference type="FunFam" id="1.10.10.790:FF:000002">
    <property type="entry name" value="Splicing factor 3A subunit 1"/>
    <property type="match status" value="1"/>
</dbReference>
<dbReference type="PANTHER" id="PTHR15316">
    <property type="entry name" value="SPLICEOSOME ASSOCIATED PROTEIN 114/SWAP SPLICING FACTOR-RELATED"/>
    <property type="match status" value="1"/>
</dbReference>
<dbReference type="PANTHER" id="PTHR15316:SF1">
    <property type="entry name" value="SPLICING FACTOR 3A SUBUNIT 1"/>
    <property type="match status" value="1"/>
</dbReference>
<dbReference type="GO" id="GO:0071013">
    <property type="term" value="C:catalytic step 2 spliceosome"/>
    <property type="evidence" value="ECO:0007669"/>
    <property type="project" value="TreeGrafter"/>
</dbReference>
<dbReference type="InterPro" id="IPR045146">
    <property type="entry name" value="SF3A1"/>
</dbReference>
<dbReference type="FunFam" id="1.10.10.790:FF:000001">
    <property type="entry name" value="Splicing factor 3a, subunit 1"/>
    <property type="match status" value="1"/>
</dbReference>
<feature type="domain" description="SURP motif" evidence="9">
    <location>
        <begin position="73"/>
        <end position="117"/>
    </location>
</feature>
<dbReference type="PROSITE" id="PS50128">
    <property type="entry name" value="SURP"/>
    <property type="match status" value="2"/>
</dbReference>
<organism evidence="10 11">
    <name type="scientific">Leucocoprinus leucothites</name>
    <dbReference type="NCBI Taxonomy" id="201217"/>
    <lineage>
        <taxon>Eukaryota</taxon>
        <taxon>Fungi</taxon>
        <taxon>Dikarya</taxon>
        <taxon>Basidiomycota</taxon>
        <taxon>Agaricomycotina</taxon>
        <taxon>Agaricomycetes</taxon>
        <taxon>Agaricomycetidae</taxon>
        <taxon>Agaricales</taxon>
        <taxon>Agaricineae</taxon>
        <taxon>Agaricaceae</taxon>
        <taxon>Leucocoprinus</taxon>
    </lineage>
</organism>
<feature type="region of interest" description="Disordered" evidence="7">
    <location>
        <begin position="506"/>
        <end position="528"/>
    </location>
</feature>
<dbReference type="EMBL" id="JAACJO010000005">
    <property type="protein sequence ID" value="KAF5357981.1"/>
    <property type="molecule type" value="Genomic_DNA"/>
</dbReference>
<dbReference type="Pfam" id="PF01805">
    <property type="entry name" value="Surp"/>
    <property type="match status" value="2"/>
</dbReference>
<comment type="caution">
    <text evidence="10">The sequence shown here is derived from an EMBL/GenBank/DDBJ whole genome shotgun (WGS) entry which is preliminary data.</text>
</comment>
<dbReference type="PROSITE" id="PS50053">
    <property type="entry name" value="UBIQUITIN_2"/>
    <property type="match status" value="1"/>
</dbReference>
<feature type="compositionally biased region" description="Basic and acidic residues" evidence="7">
    <location>
        <begin position="508"/>
        <end position="528"/>
    </location>
</feature>
<evidence type="ECO:0000256" key="5">
    <source>
        <dbReference type="ARBA" id="ARBA00023187"/>
    </source>
</evidence>
<evidence type="ECO:0000313" key="10">
    <source>
        <dbReference type="EMBL" id="KAF5357981.1"/>
    </source>
</evidence>
<evidence type="ECO:0000256" key="4">
    <source>
        <dbReference type="ARBA" id="ARBA00022737"/>
    </source>
</evidence>
<feature type="region of interest" description="Disordered" evidence="7">
    <location>
        <begin position="31"/>
        <end position="55"/>
    </location>
</feature>
<dbReference type="Proteomes" id="UP000559027">
    <property type="component" value="Unassembled WGS sequence"/>
</dbReference>
<proteinExistence type="predicted"/>
<evidence type="ECO:0000256" key="2">
    <source>
        <dbReference type="ARBA" id="ARBA00022664"/>
    </source>
</evidence>
<comment type="subcellular location">
    <subcellularLocation>
        <location evidence="1">Nucleus</location>
    </subcellularLocation>
</comment>
<dbReference type="Gene3D" id="1.10.10.790">
    <property type="entry name" value="Surp module"/>
    <property type="match status" value="2"/>
</dbReference>
<dbReference type="InterPro" id="IPR022030">
    <property type="entry name" value="SF3A1_dom"/>
</dbReference>